<sequence>METVRAMLGCVARRQTRQEGYTQLIYDEKMAPLYSDDDDGDAPYPPHDTMSYYHHYGAATPATSNDGHAHWDHDDEKRGYYYTREDDTRTVEEVAKEVTELLFRAEWNDDELQTRISDAVGERRWNRKMVEECLDGVIGYVERGRTGGMGAAMRAALGRATDEADDAFAFPRRHPESLDGFIAIVSAGVLAELQGAWVLELLGFGEVRGKEELGDGTGEIAMLTSDKIVPSPNPKPNSFAAWWTRAYDAYIPTGSVYAFLDKMDMIEPED</sequence>
<accession>A0AAN7CT07</accession>
<dbReference type="AlphaFoldDB" id="A0AAN7CT07"/>
<dbReference type="EMBL" id="MU857646">
    <property type="protein sequence ID" value="KAK4247858.1"/>
    <property type="molecule type" value="Genomic_DNA"/>
</dbReference>
<organism evidence="1 2">
    <name type="scientific">Corynascus novoguineensis</name>
    <dbReference type="NCBI Taxonomy" id="1126955"/>
    <lineage>
        <taxon>Eukaryota</taxon>
        <taxon>Fungi</taxon>
        <taxon>Dikarya</taxon>
        <taxon>Ascomycota</taxon>
        <taxon>Pezizomycotina</taxon>
        <taxon>Sordariomycetes</taxon>
        <taxon>Sordariomycetidae</taxon>
        <taxon>Sordariales</taxon>
        <taxon>Chaetomiaceae</taxon>
        <taxon>Corynascus</taxon>
    </lineage>
</organism>
<dbReference type="Proteomes" id="UP001303647">
    <property type="component" value="Unassembled WGS sequence"/>
</dbReference>
<evidence type="ECO:0000313" key="2">
    <source>
        <dbReference type="Proteomes" id="UP001303647"/>
    </source>
</evidence>
<comment type="caution">
    <text evidence="1">The sequence shown here is derived from an EMBL/GenBank/DDBJ whole genome shotgun (WGS) entry which is preliminary data.</text>
</comment>
<protein>
    <submittedName>
        <fullName evidence="1">Uncharacterized protein</fullName>
    </submittedName>
</protein>
<reference evidence="1" key="2">
    <citation type="submission" date="2023-05" db="EMBL/GenBank/DDBJ databases">
        <authorList>
            <consortium name="Lawrence Berkeley National Laboratory"/>
            <person name="Steindorff A."/>
            <person name="Hensen N."/>
            <person name="Bonometti L."/>
            <person name="Westerberg I."/>
            <person name="Brannstrom I.O."/>
            <person name="Guillou S."/>
            <person name="Cros-Aarteil S."/>
            <person name="Calhoun S."/>
            <person name="Haridas S."/>
            <person name="Kuo A."/>
            <person name="Mondo S."/>
            <person name="Pangilinan J."/>
            <person name="Riley R."/>
            <person name="Labutti K."/>
            <person name="Andreopoulos B."/>
            <person name="Lipzen A."/>
            <person name="Chen C."/>
            <person name="Yanf M."/>
            <person name="Daum C."/>
            <person name="Ng V."/>
            <person name="Clum A."/>
            <person name="Ohm R."/>
            <person name="Martin F."/>
            <person name="Silar P."/>
            <person name="Natvig D."/>
            <person name="Lalanne C."/>
            <person name="Gautier V."/>
            <person name="Ament-Velasquez S.L."/>
            <person name="Kruys A."/>
            <person name="Hutchinson M.I."/>
            <person name="Powell A.J."/>
            <person name="Barry K."/>
            <person name="Miller A.N."/>
            <person name="Grigoriev I.V."/>
            <person name="Debuchy R."/>
            <person name="Gladieux P."/>
            <person name="Thoren M.H."/>
            <person name="Johannesson H."/>
        </authorList>
    </citation>
    <scope>NUCLEOTIDE SEQUENCE</scope>
    <source>
        <strain evidence="1">CBS 359.72</strain>
    </source>
</reference>
<reference evidence="1" key="1">
    <citation type="journal article" date="2023" name="Mol. Phylogenet. Evol.">
        <title>Genome-scale phylogeny and comparative genomics of the fungal order Sordariales.</title>
        <authorList>
            <person name="Hensen N."/>
            <person name="Bonometti L."/>
            <person name="Westerberg I."/>
            <person name="Brannstrom I.O."/>
            <person name="Guillou S."/>
            <person name="Cros-Aarteil S."/>
            <person name="Calhoun S."/>
            <person name="Haridas S."/>
            <person name="Kuo A."/>
            <person name="Mondo S."/>
            <person name="Pangilinan J."/>
            <person name="Riley R."/>
            <person name="LaButti K."/>
            <person name="Andreopoulos B."/>
            <person name="Lipzen A."/>
            <person name="Chen C."/>
            <person name="Yan M."/>
            <person name="Daum C."/>
            <person name="Ng V."/>
            <person name="Clum A."/>
            <person name="Steindorff A."/>
            <person name="Ohm R.A."/>
            <person name="Martin F."/>
            <person name="Silar P."/>
            <person name="Natvig D.O."/>
            <person name="Lalanne C."/>
            <person name="Gautier V."/>
            <person name="Ament-Velasquez S.L."/>
            <person name="Kruys A."/>
            <person name="Hutchinson M.I."/>
            <person name="Powell A.J."/>
            <person name="Barry K."/>
            <person name="Miller A.N."/>
            <person name="Grigoriev I.V."/>
            <person name="Debuchy R."/>
            <person name="Gladieux P."/>
            <person name="Hiltunen Thoren M."/>
            <person name="Johannesson H."/>
        </authorList>
    </citation>
    <scope>NUCLEOTIDE SEQUENCE</scope>
    <source>
        <strain evidence="1">CBS 359.72</strain>
    </source>
</reference>
<name>A0AAN7CT07_9PEZI</name>
<gene>
    <name evidence="1" type="ORF">C7999DRAFT_40846</name>
</gene>
<proteinExistence type="predicted"/>
<evidence type="ECO:0000313" key="1">
    <source>
        <dbReference type="EMBL" id="KAK4247858.1"/>
    </source>
</evidence>
<keyword evidence="2" id="KW-1185">Reference proteome</keyword>